<dbReference type="PROSITE" id="PS00622">
    <property type="entry name" value="HTH_LUXR_1"/>
    <property type="match status" value="1"/>
</dbReference>
<dbReference type="InterPro" id="IPR036388">
    <property type="entry name" value="WH-like_DNA-bd_sf"/>
</dbReference>
<feature type="domain" description="HTH luxR-type" evidence="3">
    <location>
        <begin position="825"/>
        <end position="887"/>
    </location>
</feature>
<sequence>MSRSGPHGRETALAEFADLLSRARGGTGGAVEIRGGAGLGKTTLLAAAAELAPDFRVLHVRGAAAEKTLPGAGLHQLATALGTACDVSDTSPEQLFPLYLALTRALAAAARENPVLCCVDDFPLLDSVSRRGITFCARRMADHPVLLLLAGDPAEHGEFPVVPLPPLSGEASRRLLADLVPDGVPRDLADELVALASGNPLALTELAAALTPAQLAGTASAPTALPPESRLRARFRRRYDALSPAARQFVRLVVAGERVDGDTVVRAARETGADLCALDEATASGLVREADDVLEPAGALVRSSLYAELSLADRHATHALLAKVLDDGRHRLPALVQRAAIAPRPDDPLADELDEAAATARKTKDYASSATAYHQAADLTADPHRQALRLLAAARDAWLSGQSRRSRTLLRRVPPLTGDHTVRGLAALLAGEIELRDGTPADGHRSLLEAADELGASDPALAITALMRAAEATCAAGDYAAFFTTAERVRALARPEEPLPRLMSDHFAGLAAALRGRFDEAREPLLRVVTAAEHLAGCAPKVWAVLAALVLGDDERAQRLATQAVSAAADDGVLAPWALEFLAHTALRLDRYAAATRAAVDGLRLAQVRGQHNCAINHLATLALVAALQGDRATAELRLAHAADIAAARGLARPVVLASWALACLDLAEDRAADAVDRLRDVVVGGTDPFVRVLATPQFVEAAVRSGDHTSAAKALEVFESWARSTGGPAHLALSQRCRALLATGEEADERYREALRLHRRADRPFELAKTELFYGERLRRDRKPRDARKYLRGAWQTFQRYEAAYWADRARAELRAAGEAVEHPAPPELDLTPQQAQISKLVAEGATNREIAAQLFLSPRTVEHHLRNIFAKLGIRSRVELTTFFR</sequence>
<dbReference type="GO" id="GO:0005737">
    <property type="term" value="C:cytoplasm"/>
    <property type="evidence" value="ECO:0007669"/>
    <property type="project" value="TreeGrafter"/>
</dbReference>
<accession>A0A1I3XH15</accession>
<dbReference type="SUPFAM" id="SSF52540">
    <property type="entry name" value="P-loop containing nucleoside triphosphate hydrolases"/>
    <property type="match status" value="1"/>
</dbReference>
<organism evidence="4 5">
    <name type="scientific">Amycolatopsis sacchari</name>
    <dbReference type="NCBI Taxonomy" id="115433"/>
    <lineage>
        <taxon>Bacteria</taxon>
        <taxon>Bacillati</taxon>
        <taxon>Actinomycetota</taxon>
        <taxon>Actinomycetes</taxon>
        <taxon>Pseudonocardiales</taxon>
        <taxon>Pseudonocardiaceae</taxon>
        <taxon>Amycolatopsis</taxon>
    </lineage>
</organism>
<dbReference type="PANTHER" id="PTHR16305">
    <property type="entry name" value="TESTICULAR SOLUBLE ADENYLYL CYCLASE"/>
    <property type="match status" value="1"/>
</dbReference>
<dbReference type="SUPFAM" id="SSF46894">
    <property type="entry name" value="C-terminal effector domain of the bipartite response regulators"/>
    <property type="match status" value="1"/>
</dbReference>
<gene>
    <name evidence="4" type="ORF">SAMN05421835_11598</name>
</gene>
<dbReference type="AlphaFoldDB" id="A0A1I3XH15"/>
<dbReference type="PROSITE" id="PS50043">
    <property type="entry name" value="HTH_LUXR_2"/>
    <property type="match status" value="1"/>
</dbReference>
<dbReference type="Proteomes" id="UP000199025">
    <property type="component" value="Unassembled WGS sequence"/>
</dbReference>
<dbReference type="GO" id="GO:0003677">
    <property type="term" value="F:DNA binding"/>
    <property type="evidence" value="ECO:0007669"/>
    <property type="project" value="InterPro"/>
</dbReference>
<dbReference type="STRING" id="115433.SAMN05421835_11598"/>
<dbReference type="RefSeq" id="WP_091511425.1">
    <property type="nucleotide sequence ID" value="NZ_FORP01000015.1"/>
</dbReference>
<dbReference type="InterPro" id="IPR016032">
    <property type="entry name" value="Sig_transdc_resp-reg_C-effctor"/>
</dbReference>
<dbReference type="Pfam" id="PF13191">
    <property type="entry name" value="AAA_16"/>
    <property type="match status" value="1"/>
</dbReference>
<name>A0A1I3XH15_9PSEU</name>
<keyword evidence="5" id="KW-1185">Reference proteome</keyword>
<dbReference type="GO" id="GO:0006355">
    <property type="term" value="P:regulation of DNA-templated transcription"/>
    <property type="evidence" value="ECO:0007669"/>
    <property type="project" value="InterPro"/>
</dbReference>
<evidence type="ECO:0000256" key="2">
    <source>
        <dbReference type="ARBA" id="ARBA00022840"/>
    </source>
</evidence>
<dbReference type="CDD" id="cd06170">
    <property type="entry name" value="LuxR_C_like"/>
    <property type="match status" value="1"/>
</dbReference>
<keyword evidence="1" id="KW-0547">Nucleotide-binding</keyword>
<dbReference type="GO" id="GO:0004016">
    <property type="term" value="F:adenylate cyclase activity"/>
    <property type="evidence" value="ECO:0007669"/>
    <property type="project" value="TreeGrafter"/>
</dbReference>
<reference evidence="4 5" key="1">
    <citation type="submission" date="2016-10" db="EMBL/GenBank/DDBJ databases">
        <authorList>
            <person name="de Groot N.N."/>
        </authorList>
    </citation>
    <scope>NUCLEOTIDE SEQUENCE [LARGE SCALE GENOMIC DNA]</scope>
    <source>
        <strain evidence="4 5">DSM 44468</strain>
    </source>
</reference>
<proteinExistence type="predicted"/>
<dbReference type="Pfam" id="PF00196">
    <property type="entry name" value="GerE"/>
    <property type="match status" value="1"/>
</dbReference>
<protein>
    <submittedName>
        <fullName evidence="4">AAA ATPase domain-containing protein</fullName>
    </submittedName>
</protein>
<dbReference type="InterPro" id="IPR027417">
    <property type="entry name" value="P-loop_NTPase"/>
</dbReference>
<dbReference type="InterPro" id="IPR041664">
    <property type="entry name" value="AAA_16"/>
</dbReference>
<evidence type="ECO:0000256" key="1">
    <source>
        <dbReference type="ARBA" id="ARBA00022741"/>
    </source>
</evidence>
<dbReference type="PANTHER" id="PTHR16305:SF35">
    <property type="entry name" value="TRANSCRIPTIONAL ACTIVATOR DOMAIN"/>
    <property type="match status" value="1"/>
</dbReference>
<dbReference type="EMBL" id="FORP01000015">
    <property type="protein sequence ID" value="SFK18867.1"/>
    <property type="molecule type" value="Genomic_DNA"/>
</dbReference>
<dbReference type="InterPro" id="IPR000792">
    <property type="entry name" value="Tscrpt_reg_LuxR_C"/>
</dbReference>
<dbReference type="SMART" id="SM00421">
    <property type="entry name" value="HTH_LUXR"/>
    <property type="match status" value="1"/>
</dbReference>
<dbReference type="GO" id="GO:0005524">
    <property type="term" value="F:ATP binding"/>
    <property type="evidence" value="ECO:0007669"/>
    <property type="project" value="UniProtKB-KW"/>
</dbReference>
<dbReference type="OrthoDB" id="483at2"/>
<dbReference type="PRINTS" id="PR00038">
    <property type="entry name" value="HTHLUXR"/>
</dbReference>
<keyword evidence="2" id="KW-0067">ATP-binding</keyword>
<evidence type="ECO:0000313" key="5">
    <source>
        <dbReference type="Proteomes" id="UP000199025"/>
    </source>
</evidence>
<evidence type="ECO:0000259" key="3">
    <source>
        <dbReference type="PROSITE" id="PS50043"/>
    </source>
</evidence>
<dbReference type="Gene3D" id="1.10.10.10">
    <property type="entry name" value="Winged helix-like DNA-binding domain superfamily/Winged helix DNA-binding domain"/>
    <property type="match status" value="1"/>
</dbReference>
<evidence type="ECO:0000313" key="4">
    <source>
        <dbReference type="EMBL" id="SFK18867.1"/>
    </source>
</evidence>